<dbReference type="EMBL" id="ML978069">
    <property type="protein sequence ID" value="KAF2016366.1"/>
    <property type="molecule type" value="Genomic_DNA"/>
</dbReference>
<sequence length="218" mass="24551">MSVGITIACFPMLESLLLVLLNFFATFVPKRQTEPESTRTDRPECDYTRRFNLATIFRRPKPAYLRSNSDYDPIQGNSRFLERYHDPGSNVTFDLYRSAPPRLPRTWESHTRTPNRASSLTNFSLPFSVDQRDHSYSAVRSSRASFGTGEFIGMDLSDIGSGIGYAVSITSGDTVSEEINQDRQSLDGKDDIPPVPKMKDFANDMPGIVRTTTTYITV</sequence>
<dbReference type="AlphaFoldDB" id="A0A6A5XTX5"/>
<feature type="compositionally biased region" description="Basic and acidic residues" evidence="1">
    <location>
        <begin position="180"/>
        <end position="197"/>
    </location>
</feature>
<keyword evidence="2" id="KW-0472">Membrane</keyword>
<keyword evidence="2" id="KW-0812">Transmembrane</keyword>
<feature type="transmembrane region" description="Helical" evidence="2">
    <location>
        <begin position="7"/>
        <end position="28"/>
    </location>
</feature>
<keyword evidence="4" id="KW-1185">Reference proteome</keyword>
<name>A0A6A5XTX5_9PLEO</name>
<dbReference type="Proteomes" id="UP000799778">
    <property type="component" value="Unassembled WGS sequence"/>
</dbReference>
<feature type="non-terminal residue" evidence="3">
    <location>
        <position position="218"/>
    </location>
</feature>
<organism evidence="3 4">
    <name type="scientific">Aaosphaeria arxii CBS 175.79</name>
    <dbReference type="NCBI Taxonomy" id="1450172"/>
    <lineage>
        <taxon>Eukaryota</taxon>
        <taxon>Fungi</taxon>
        <taxon>Dikarya</taxon>
        <taxon>Ascomycota</taxon>
        <taxon>Pezizomycotina</taxon>
        <taxon>Dothideomycetes</taxon>
        <taxon>Pleosporomycetidae</taxon>
        <taxon>Pleosporales</taxon>
        <taxon>Pleosporales incertae sedis</taxon>
        <taxon>Aaosphaeria</taxon>
    </lineage>
</organism>
<dbReference type="GeneID" id="54285457"/>
<evidence type="ECO:0000256" key="2">
    <source>
        <dbReference type="SAM" id="Phobius"/>
    </source>
</evidence>
<feature type="region of interest" description="Disordered" evidence="1">
    <location>
        <begin position="178"/>
        <end position="197"/>
    </location>
</feature>
<keyword evidence="2" id="KW-1133">Transmembrane helix</keyword>
<protein>
    <submittedName>
        <fullName evidence="3">Uncharacterized protein</fullName>
    </submittedName>
</protein>
<accession>A0A6A5XTX5</accession>
<reference evidence="3" key="1">
    <citation type="journal article" date="2020" name="Stud. Mycol.">
        <title>101 Dothideomycetes genomes: a test case for predicting lifestyles and emergence of pathogens.</title>
        <authorList>
            <person name="Haridas S."/>
            <person name="Albert R."/>
            <person name="Binder M."/>
            <person name="Bloem J."/>
            <person name="Labutti K."/>
            <person name="Salamov A."/>
            <person name="Andreopoulos B."/>
            <person name="Baker S."/>
            <person name="Barry K."/>
            <person name="Bills G."/>
            <person name="Bluhm B."/>
            <person name="Cannon C."/>
            <person name="Castanera R."/>
            <person name="Culley D."/>
            <person name="Daum C."/>
            <person name="Ezra D."/>
            <person name="Gonzalez J."/>
            <person name="Henrissat B."/>
            <person name="Kuo A."/>
            <person name="Liang C."/>
            <person name="Lipzen A."/>
            <person name="Lutzoni F."/>
            <person name="Magnuson J."/>
            <person name="Mondo S."/>
            <person name="Nolan M."/>
            <person name="Ohm R."/>
            <person name="Pangilinan J."/>
            <person name="Park H.-J."/>
            <person name="Ramirez L."/>
            <person name="Alfaro M."/>
            <person name="Sun H."/>
            <person name="Tritt A."/>
            <person name="Yoshinaga Y."/>
            <person name="Zwiers L.-H."/>
            <person name="Turgeon B."/>
            <person name="Goodwin S."/>
            <person name="Spatafora J."/>
            <person name="Crous P."/>
            <person name="Grigoriev I."/>
        </authorList>
    </citation>
    <scope>NUCLEOTIDE SEQUENCE</scope>
    <source>
        <strain evidence="3">CBS 175.79</strain>
    </source>
</reference>
<proteinExistence type="predicted"/>
<evidence type="ECO:0000313" key="4">
    <source>
        <dbReference type="Proteomes" id="UP000799778"/>
    </source>
</evidence>
<evidence type="ECO:0000256" key="1">
    <source>
        <dbReference type="SAM" id="MobiDB-lite"/>
    </source>
</evidence>
<dbReference type="RefSeq" id="XP_033384705.1">
    <property type="nucleotide sequence ID" value="XM_033528060.1"/>
</dbReference>
<gene>
    <name evidence="3" type="ORF">BU24DRAFT_422721</name>
</gene>
<evidence type="ECO:0000313" key="3">
    <source>
        <dbReference type="EMBL" id="KAF2016366.1"/>
    </source>
</evidence>